<dbReference type="SUPFAM" id="SSF81383">
    <property type="entry name" value="F-box domain"/>
    <property type="match status" value="1"/>
</dbReference>
<dbReference type="Proteomes" id="UP001329430">
    <property type="component" value="Chromosome 1"/>
</dbReference>
<evidence type="ECO:0000259" key="1">
    <source>
        <dbReference type="PROSITE" id="PS50181"/>
    </source>
</evidence>
<dbReference type="FunFam" id="2.130.10.10:FF:002194">
    <property type="entry name" value="Uncharacterized protein"/>
    <property type="match status" value="1"/>
</dbReference>
<dbReference type="CDD" id="cd09917">
    <property type="entry name" value="F-box_SF"/>
    <property type="match status" value="1"/>
</dbReference>
<dbReference type="GO" id="GO:0031146">
    <property type="term" value="P:SCF-dependent proteasomal ubiquitin-dependent protein catabolic process"/>
    <property type="evidence" value="ECO:0007669"/>
    <property type="project" value="TreeGrafter"/>
</dbReference>
<dbReference type="InterPro" id="IPR036047">
    <property type="entry name" value="F-box-like_dom_sf"/>
</dbReference>
<evidence type="ECO:0000313" key="3">
    <source>
        <dbReference type="Proteomes" id="UP001329430"/>
    </source>
</evidence>
<sequence>MSQITNLSTEILIRIFEYCPISDLCKLQRTCKRFYKIIKKATTLGNVDLILITNQLQSSMRNRCLEFFNLQNKYRISQNWRNGVYREFTLSREKRKYIPYLILRKDGIWLSKANKIHLYKRNKRSTTSSTLIEIPNKSDICKFAVQQNNVVCGQRDGSIFIWNSKSNHLHLENCHQCDIDAIDFVGNIFVTGSKDEFVKLWSFKLGLQLPYLPISSLSVGDRVWSSRLNTRNSSLAVGTAGYNCVAPIQIFDLNRLVAVSELGKNFSRGAGVLGLKWEGPHMLMSCGYDNCVRNWDTRTGQCVQIWIDPFHSTVYCFETDSCCTLLSGTQGNGRVVLWDMRSVRHVQMYFMESCKKSYNSSPIYSLSFDAYQLFTATDRSLNVLNFSVNSGIEKNYIFIYIPTKLVQLHILCTTHIG</sequence>
<dbReference type="PANTHER" id="PTHR14381:SF1">
    <property type="entry name" value="F-BOX_WD REPEAT-CONTAINING PROTEIN 4"/>
    <property type="match status" value="1"/>
</dbReference>
<name>A0AAN7ZS71_9COLE</name>
<dbReference type="SMART" id="SM00320">
    <property type="entry name" value="WD40"/>
    <property type="match status" value="5"/>
</dbReference>
<dbReference type="PROSITE" id="PS50181">
    <property type="entry name" value="FBOX"/>
    <property type="match status" value="1"/>
</dbReference>
<dbReference type="GO" id="GO:0019005">
    <property type="term" value="C:SCF ubiquitin ligase complex"/>
    <property type="evidence" value="ECO:0007669"/>
    <property type="project" value="TreeGrafter"/>
</dbReference>
<dbReference type="InterPro" id="IPR032675">
    <property type="entry name" value="LRR_dom_sf"/>
</dbReference>
<dbReference type="PANTHER" id="PTHR14381">
    <property type="entry name" value="DACTYLIN"/>
    <property type="match status" value="1"/>
</dbReference>
<feature type="domain" description="F-box" evidence="1">
    <location>
        <begin position="1"/>
        <end position="47"/>
    </location>
</feature>
<dbReference type="EMBL" id="JAVRBK010000001">
    <property type="protein sequence ID" value="KAK5650027.1"/>
    <property type="molecule type" value="Genomic_DNA"/>
</dbReference>
<keyword evidence="3" id="KW-1185">Reference proteome</keyword>
<dbReference type="Gene3D" id="2.130.10.10">
    <property type="entry name" value="YVTN repeat-like/Quinoprotein amine dehydrogenase"/>
    <property type="match status" value="2"/>
</dbReference>
<evidence type="ECO:0000313" key="2">
    <source>
        <dbReference type="EMBL" id="KAK5650027.1"/>
    </source>
</evidence>
<dbReference type="Gene3D" id="3.80.10.10">
    <property type="entry name" value="Ribonuclease Inhibitor"/>
    <property type="match status" value="1"/>
</dbReference>
<dbReference type="AlphaFoldDB" id="A0AAN7ZS71"/>
<dbReference type="InterPro" id="IPR052301">
    <property type="entry name" value="SCF_F-box/WD-repeat"/>
</dbReference>
<dbReference type="Pfam" id="PF00646">
    <property type="entry name" value="F-box"/>
    <property type="match status" value="1"/>
</dbReference>
<dbReference type="InterPro" id="IPR001680">
    <property type="entry name" value="WD40_rpt"/>
</dbReference>
<accession>A0AAN7ZS71</accession>
<dbReference type="Pfam" id="PF00400">
    <property type="entry name" value="WD40"/>
    <property type="match status" value="1"/>
</dbReference>
<dbReference type="SUPFAM" id="SSF50978">
    <property type="entry name" value="WD40 repeat-like"/>
    <property type="match status" value="1"/>
</dbReference>
<comment type="caution">
    <text evidence="2">The sequence shown here is derived from an EMBL/GenBank/DDBJ whole genome shotgun (WGS) entry which is preliminary data.</text>
</comment>
<dbReference type="SMART" id="SM00256">
    <property type="entry name" value="FBOX"/>
    <property type="match status" value="1"/>
</dbReference>
<dbReference type="InterPro" id="IPR001810">
    <property type="entry name" value="F-box_dom"/>
</dbReference>
<reference evidence="2 3" key="1">
    <citation type="journal article" date="2024" name="Insects">
        <title>An Improved Chromosome-Level Genome Assembly of the Firefly Pyrocoelia pectoralis.</title>
        <authorList>
            <person name="Fu X."/>
            <person name="Meyer-Rochow V.B."/>
            <person name="Ballantyne L."/>
            <person name="Zhu X."/>
        </authorList>
    </citation>
    <scope>NUCLEOTIDE SEQUENCE [LARGE SCALE GENOMIC DNA]</scope>
    <source>
        <strain evidence="2">XCY_ONT2</strain>
    </source>
</reference>
<dbReference type="InterPro" id="IPR015943">
    <property type="entry name" value="WD40/YVTN_repeat-like_dom_sf"/>
</dbReference>
<proteinExistence type="predicted"/>
<dbReference type="InterPro" id="IPR036322">
    <property type="entry name" value="WD40_repeat_dom_sf"/>
</dbReference>
<gene>
    <name evidence="2" type="ORF">RI129_001056</name>
</gene>
<organism evidence="2 3">
    <name type="scientific">Pyrocoelia pectoralis</name>
    <dbReference type="NCBI Taxonomy" id="417401"/>
    <lineage>
        <taxon>Eukaryota</taxon>
        <taxon>Metazoa</taxon>
        <taxon>Ecdysozoa</taxon>
        <taxon>Arthropoda</taxon>
        <taxon>Hexapoda</taxon>
        <taxon>Insecta</taxon>
        <taxon>Pterygota</taxon>
        <taxon>Neoptera</taxon>
        <taxon>Endopterygota</taxon>
        <taxon>Coleoptera</taxon>
        <taxon>Polyphaga</taxon>
        <taxon>Elateriformia</taxon>
        <taxon>Elateroidea</taxon>
        <taxon>Lampyridae</taxon>
        <taxon>Lampyrinae</taxon>
        <taxon>Pyrocoelia</taxon>
    </lineage>
</organism>
<protein>
    <recommendedName>
        <fullName evidence="1">F-box domain-containing protein</fullName>
    </recommendedName>
</protein>